<sequence length="528" mass="59508">MKRWRILAGLITLAAVAGLWVIFSPEPVDGMKEVTVGEEETIAHIFGDGLQFMEQDTEKHEWVAARDVVYSYEVYAGNEHIGEVSITDRTLRNGDELHFSSFENKGDDTHTVTIEYPLSGEMELTSFDDIGSAIEHKHDSTVGVDPTTIPVGYGTLADGSSVWLGQRYTSTVLTKTYESGKTSVVRELDEETNPYEVEDERLRQTLEASGDQLAESWLMRSGDPLFSSIEKATAWAEDMAVDYRWAKKWLTPAGVYQKVPWSIEPGTKMGYGRVIGTLPHQDALSRYEATGERFFESISLNAVTTIEAYRAEKETELWKTEYTSTWVKKAYGIHAPYTDTRHNEKLALFLMNAADGLGIESLQSESVKYADYLVAQADDGNTISFGDDAFLVGDYDGPGKEEVPHASLNHALGESDYLLKAYERTGDEKYLNLAYSIRQAIEMIGTEWIREEGEHEDDVWYQVNEDHTFEGNDYQLLTLVDLYKNQKAWAETEYGVSDVYNTLIESKSSYLERTGLDVEKAVNERISP</sequence>
<keyword evidence="2" id="KW-1185">Reference proteome</keyword>
<gene>
    <name evidence="1" type="ORF">QNI29_19305</name>
</gene>
<evidence type="ECO:0000313" key="1">
    <source>
        <dbReference type="EMBL" id="WIF97848.1"/>
    </source>
</evidence>
<name>A0ABY8UWQ7_9BACI</name>
<evidence type="ECO:0000313" key="2">
    <source>
        <dbReference type="Proteomes" id="UP001236652"/>
    </source>
</evidence>
<dbReference type="RefSeq" id="WP_231417768.1">
    <property type="nucleotide sequence ID" value="NZ_CP126446.1"/>
</dbReference>
<dbReference type="Proteomes" id="UP001236652">
    <property type="component" value="Chromosome"/>
</dbReference>
<protein>
    <submittedName>
        <fullName evidence="1">Uncharacterized protein</fullName>
    </submittedName>
</protein>
<accession>A0ABY8UWQ7</accession>
<proteinExistence type="predicted"/>
<dbReference type="EMBL" id="CP126446">
    <property type="protein sequence ID" value="WIF97848.1"/>
    <property type="molecule type" value="Genomic_DNA"/>
</dbReference>
<reference evidence="1 2" key="1">
    <citation type="submission" date="2023-05" db="EMBL/GenBank/DDBJ databases">
        <title>Comparative genomics reveals the evidence of polycyclic aromatic hydrocarbons degradation in moderately halophilic genus Pontibacillus.</title>
        <authorList>
            <person name="Yang H."/>
            <person name="Qian Z."/>
        </authorList>
    </citation>
    <scope>NUCLEOTIDE SEQUENCE [LARGE SCALE GENOMIC DNA]</scope>
    <source>
        <strain evidence="2">HN14</strain>
    </source>
</reference>
<organism evidence="1 2">
    <name type="scientific">Pontibacillus chungwhensis</name>
    <dbReference type="NCBI Taxonomy" id="265426"/>
    <lineage>
        <taxon>Bacteria</taxon>
        <taxon>Bacillati</taxon>
        <taxon>Bacillota</taxon>
        <taxon>Bacilli</taxon>
        <taxon>Bacillales</taxon>
        <taxon>Bacillaceae</taxon>
        <taxon>Pontibacillus</taxon>
    </lineage>
</organism>